<dbReference type="SUPFAM" id="SSF51735">
    <property type="entry name" value="NAD(P)-binding Rossmann-fold domains"/>
    <property type="match status" value="1"/>
</dbReference>
<accession>A0A8I0HN44</accession>
<dbReference type="RefSeq" id="WP_191733620.1">
    <property type="nucleotide sequence ID" value="NZ_JACSPR010000005.1"/>
</dbReference>
<sequence length="221" mass="23393">MTHSHKVLLIGGHGKVALLATPKLIDASLTVTSLFRNPDHTAEIEELGATPLLRDVTELSVEDWAEVMRDVDTVVWSAGNGGKNGPDATYAIDRDAAIASIDGATSLGEDAPRYIMVSYIGATKHTVDPSHSFYPYAASKKAADEHLAASGLDYLILAPAALTLDEVDGISVIADDPEAAGERSTSRHLVAQVIAEFAARDAFPENRVLAFVDGGDKVSEI</sequence>
<dbReference type="Proteomes" id="UP000650224">
    <property type="component" value="Unassembled WGS sequence"/>
</dbReference>
<reference evidence="2 3" key="1">
    <citation type="submission" date="2020-08" db="EMBL/GenBank/DDBJ databases">
        <title>A Genomic Blueprint of the Chicken Gut Microbiome.</title>
        <authorList>
            <person name="Gilroy R."/>
            <person name="Ravi A."/>
            <person name="Getino M."/>
            <person name="Pursley I."/>
            <person name="Horton D.L."/>
            <person name="Alikhan N.-F."/>
            <person name="Baker D."/>
            <person name="Gharbi K."/>
            <person name="Hall N."/>
            <person name="Watson M."/>
            <person name="Adriaenssens E.M."/>
            <person name="Foster-Nyarko E."/>
            <person name="Jarju S."/>
            <person name="Secka A."/>
            <person name="Antonio M."/>
            <person name="Oren A."/>
            <person name="Chaudhuri R."/>
            <person name="La Ragione R.M."/>
            <person name="Hildebrand F."/>
            <person name="Pallen M.J."/>
        </authorList>
    </citation>
    <scope>NUCLEOTIDE SEQUENCE [LARGE SCALE GENOMIC DNA]</scope>
    <source>
        <strain evidence="2 3">Sa1YVA5</strain>
    </source>
</reference>
<evidence type="ECO:0000259" key="1">
    <source>
        <dbReference type="Pfam" id="PF13460"/>
    </source>
</evidence>
<dbReference type="EMBL" id="JACSPR010000005">
    <property type="protein sequence ID" value="MBD8030402.1"/>
    <property type="molecule type" value="Genomic_DNA"/>
</dbReference>
<protein>
    <submittedName>
        <fullName evidence="2">NAD(P)H-binding protein</fullName>
    </submittedName>
</protein>
<dbReference type="Pfam" id="PF13460">
    <property type="entry name" value="NAD_binding_10"/>
    <property type="match status" value="1"/>
</dbReference>
<comment type="caution">
    <text evidence="2">The sequence shown here is derived from an EMBL/GenBank/DDBJ whole genome shotgun (WGS) entry which is preliminary data.</text>
</comment>
<keyword evidence="3" id="KW-1185">Reference proteome</keyword>
<dbReference type="Gene3D" id="3.40.50.720">
    <property type="entry name" value="NAD(P)-binding Rossmann-like Domain"/>
    <property type="match status" value="1"/>
</dbReference>
<dbReference type="AlphaFoldDB" id="A0A8I0HN44"/>
<dbReference type="InterPro" id="IPR016040">
    <property type="entry name" value="NAD(P)-bd_dom"/>
</dbReference>
<dbReference type="PANTHER" id="PTHR15020:SF50">
    <property type="entry name" value="UPF0659 PROTEIN YMR090W"/>
    <property type="match status" value="1"/>
</dbReference>
<dbReference type="InterPro" id="IPR036291">
    <property type="entry name" value="NAD(P)-bd_dom_sf"/>
</dbReference>
<gene>
    <name evidence="2" type="ORF">H9627_08730</name>
</gene>
<proteinExistence type="predicted"/>
<dbReference type="PANTHER" id="PTHR15020">
    <property type="entry name" value="FLAVIN REDUCTASE-RELATED"/>
    <property type="match status" value="1"/>
</dbReference>
<evidence type="ECO:0000313" key="2">
    <source>
        <dbReference type="EMBL" id="MBD8030402.1"/>
    </source>
</evidence>
<feature type="domain" description="NAD(P)-binding" evidence="1">
    <location>
        <begin position="11"/>
        <end position="198"/>
    </location>
</feature>
<organism evidence="2 3">
    <name type="scientific">Corynebacterium gallinarum</name>
    <dbReference type="NCBI Taxonomy" id="2762214"/>
    <lineage>
        <taxon>Bacteria</taxon>
        <taxon>Bacillati</taxon>
        <taxon>Actinomycetota</taxon>
        <taxon>Actinomycetes</taxon>
        <taxon>Mycobacteriales</taxon>
        <taxon>Corynebacteriaceae</taxon>
        <taxon>Corynebacterium</taxon>
    </lineage>
</organism>
<evidence type="ECO:0000313" key="3">
    <source>
        <dbReference type="Proteomes" id="UP000650224"/>
    </source>
</evidence>
<name>A0A8I0HN44_9CORY</name>